<reference evidence="2" key="2">
    <citation type="journal article" date="2015" name="Fish Shellfish Immunol.">
        <title>Early steps in the European eel (Anguilla anguilla)-Vibrio vulnificus interaction in the gills: Role of the RtxA13 toxin.</title>
        <authorList>
            <person name="Callol A."/>
            <person name="Pajuelo D."/>
            <person name="Ebbesson L."/>
            <person name="Teles M."/>
            <person name="MacKenzie S."/>
            <person name="Amaro C."/>
        </authorList>
    </citation>
    <scope>NUCLEOTIDE SEQUENCE</scope>
</reference>
<organism evidence="2">
    <name type="scientific">Anguilla anguilla</name>
    <name type="common">European freshwater eel</name>
    <name type="synonym">Muraena anguilla</name>
    <dbReference type="NCBI Taxonomy" id="7936"/>
    <lineage>
        <taxon>Eukaryota</taxon>
        <taxon>Metazoa</taxon>
        <taxon>Chordata</taxon>
        <taxon>Craniata</taxon>
        <taxon>Vertebrata</taxon>
        <taxon>Euteleostomi</taxon>
        <taxon>Actinopterygii</taxon>
        <taxon>Neopterygii</taxon>
        <taxon>Teleostei</taxon>
        <taxon>Anguilliformes</taxon>
        <taxon>Anguillidae</taxon>
        <taxon>Anguilla</taxon>
    </lineage>
</organism>
<keyword evidence="1" id="KW-0812">Transmembrane</keyword>
<reference evidence="2" key="1">
    <citation type="submission" date="2014-11" db="EMBL/GenBank/DDBJ databases">
        <authorList>
            <person name="Amaro Gonzalez C."/>
        </authorList>
    </citation>
    <scope>NUCLEOTIDE SEQUENCE</scope>
</reference>
<feature type="transmembrane region" description="Helical" evidence="1">
    <location>
        <begin position="53"/>
        <end position="71"/>
    </location>
</feature>
<evidence type="ECO:0000256" key="1">
    <source>
        <dbReference type="SAM" id="Phobius"/>
    </source>
</evidence>
<keyword evidence="1" id="KW-0472">Membrane</keyword>
<keyword evidence="1" id="KW-1133">Transmembrane helix</keyword>
<evidence type="ECO:0000313" key="2">
    <source>
        <dbReference type="EMBL" id="JAH00770.1"/>
    </source>
</evidence>
<protein>
    <submittedName>
        <fullName evidence="2">Uncharacterized protein</fullName>
    </submittedName>
</protein>
<sequence>MKKLKKIGSSTFCGQITHYVESVTDLQGLQGRLLIMAVMTTENHSKQVSEKGAVLMIIAMCLVLLTSRPVFSPTFFYDPPEP</sequence>
<dbReference type="AlphaFoldDB" id="A0A0E9P9P2"/>
<proteinExistence type="predicted"/>
<dbReference type="EMBL" id="GBXM01107807">
    <property type="protein sequence ID" value="JAH00770.1"/>
    <property type="molecule type" value="Transcribed_RNA"/>
</dbReference>
<accession>A0A0E9P9P2</accession>
<name>A0A0E9P9P2_ANGAN</name>